<name>A0A0F7TDP9_PENBI</name>
<dbReference type="STRING" id="104259.A0A0F7TDP9"/>
<dbReference type="EMBL" id="CDHK01000001">
    <property type="protein sequence ID" value="CEJ53651.1"/>
    <property type="molecule type" value="Genomic_DNA"/>
</dbReference>
<evidence type="ECO:0008006" key="3">
    <source>
        <dbReference type="Google" id="ProtNLM"/>
    </source>
</evidence>
<gene>
    <name evidence="1" type="ORF">PMG11_00001</name>
</gene>
<evidence type="ECO:0000313" key="1">
    <source>
        <dbReference type="EMBL" id="CEJ53651.1"/>
    </source>
</evidence>
<dbReference type="Proteomes" id="UP000042958">
    <property type="component" value="Unassembled WGS sequence"/>
</dbReference>
<proteinExistence type="predicted"/>
<keyword evidence="2" id="KW-1185">Reference proteome</keyword>
<sequence length="141" mass="15937">MADILLAARGSHPPPTVGVKWVDNLINRRPDLRIRALIRYDYQRALNEDPKLLREWFLTVQRVIDENGIQPEDIYNCDETGFAMGLISKQKVVTRAEMYGNSRRLLQPGNREWVTAIEAIGADGYSLPLCVIFKAKVAIAG</sequence>
<protein>
    <recommendedName>
        <fullName evidence="3">HTH CENPB-type domain-containing protein</fullName>
    </recommendedName>
</protein>
<dbReference type="OrthoDB" id="4207519at2759"/>
<accession>A0A0F7TDP9</accession>
<evidence type="ECO:0000313" key="2">
    <source>
        <dbReference type="Proteomes" id="UP000042958"/>
    </source>
</evidence>
<dbReference type="AlphaFoldDB" id="A0A0F7TDP9"/>
<reference evidence="2" key="1">
    <citation type="journal article" date="2015" name="Genome Announc.">
        <title>Draft genome sequence of the fungus Penicillium brasilianum MG11.</title>
        <authorList>
            <person name="Horn F."/>
            <person name="Linde J."/>
            <person name="Mattern D.J."/>
            <person name="Walther G."/>
            <person name="Guthke R."/>
            <person name="Brakhage A.A."/>
            <person name="Valiante V."/>
        </authorList>
    </citation>
    <scope>NUCLEOTIDE SEQUENCE [LARGE SCALE GENOMIC DNA]</scope>
    <source>
        <strain evidence="2">MG11</strain>
    </source>
</reference>
<organism evidence="1 2">
    <name type="scientific">Penicillium brasilianum</name>
    <dbReference type="NCBI Taxonomy" id="104259"/>
    <lineage>
        <taxon>Eukaryota</taxon>
        <taxon>Fungi</taxon>
        <taxon>Dikarya</taxon>
        <taxon>Ascomycota</taxon>
        <taxon>Pezizomycotina</taxon>
        <taxon>Eurotiomycetes</taxon>
        <taxon>Eurotiomycetidae</taxon>
        <taxon>Eurotiales</taxon>
        <taxon>Aspergillaceae</taxon>
        <taxon>Penicillium</taxon>
    </lineage>
</organism>